<accession>A0A9D2KPJ0</accession>
<feature type="transmembrane region" description="Helical" evidence="8">
    <location>
        <begin position="170"/>
        <end position="193"/>
    </location>
</feature>
<dbReference type="Proteomes" id="UP000823821">
    <property type="component" value="Unassembled WGS sequence"/>
</dbReference>
<reference evidence="10" key="1">
    <citation type="journal article" date="2021" name="PeerJ">
        <title>Extensive microbial diversity within the chicken gut microbiome revealed by metagenomics and culture.</title>
        <authorList>
            <person name="Gilroy R."/>
            <person name="Ravi A."/>
            <person name="Getino M."/>
            <person name="Pursley I."/>
            <person name="Horton D.L."/>
            <person name="Alikhan N.F."/>
            <person name="Baker D."/>
            <person name="Gharbi K."/>
            <person name="Hall N."/>
            <person name="Watson M."/>
            <person name="Adriaenssens E.M."/>
            <person name="Foster-Nyarko E."/>
            <person name="Jarju S."/>
            <person name="Secka A."/>
            <person name="Antonio M."/>
            <person name="Oren A."/>
            <person name="Chaudhuri R.R."/>
            <person name="La Ragione R."/>
            <person name="Hildebrand F."/>
            <person name="Pallen M.J."/>
        </authorList>
    </citation>
    <scope>NUCLEOTIDE SEQUENCE</scope>
    <source>
        <strain evidence="10">5032</strain>
    </source>
</reference>
<evidence type="ECO:0000256" key="4">
    <source>
        <dbReference type="ARBA" id="ARBA00022989"/>
    </source>
</evidence>
<gene>
    <name evidence="10" type="ORF">H9784_04515</name>
</gene>
<dbReference type="AlphaFoldDB" id="A0A9D2KPJ0"/>
<feature type="transmembrane region" description="Helical" evidence="8">
    <location>
        <begin position="531"/>
        <end position="552"/>
    </location>
</feature>
<evidence type="ECO:0000313" key="10">
    <source>
        <dbReference type="EMBL" id="HJA78822.1"/>
    </source>
</evidence>
<feature type="transmembrane region" description="Helical" evidence="8">
    <location>
        <begin position="307"/>
        <end position="327"/>
    </location>
</feature>
<keyword evidence="4 8" id="KW-1133">Transmembrane helix</keyword>
<dbReference type="EMBL" id="DWZD01000029">
    <property type="protein sequence ID" value="HJA78822.1"/>
    <property type="molecule type" value="Genomic_DNA"/>
</dbReference>
<evidence type="ECO:0000259" key="9">
    <source>
        <dbReference type="Pfam" id="PF00361"/>
    </source>
</evidence>
<feature type="transmembrane region" description="Helical" evidence="8">
    <location>
        <begin position="115"/>
        <end position="133"/>
    </location>
</feature>
<organism evidence="10 11">
    <name type="scientific">Candidatus Desulfovibrio intestinavium</name>
    <dbReference type="NCBI Taxonomy" id="2838534"/>
    <lineage>
        <taxon>Bacteria</taxon>
        <taxon>Pseudomonadati</taxon>
        <taxon>Thermodesulfobacteriota</taxon>
        <taxon>Desulfovibrionia</taxon>
        <taxon>Desulfovibrionales</taxon>
        <taxon>Desulfovibrionaceae</taxon>
        <taxon>Desulfovibrio</taxon>
    </lineage>
</organism>
<dbReference type="PANTHER" id="PTHR42682:SF3">
    <property type="entry name" value="FORMATE HYDROGENLYASE SUBUNIT 3-RELATED"/>
    <property type="match status" value="1"/>
</dbReference>
<comment type="subcellular location">
    <subcellularLocation>
        <location evidence="1">Cell membrane</location>
        <topology evidence="1">Multi-pass membrane protein</topology>
    </subcellularLocation>
    <subcellularLocation>
        <location evidence="7">Membrane</location>
        <topology evidence="7">Multi-pass membrane protein</topology>
    </subcellularLocation>
</comment>
<evidence type="ECO:0000256" key="5">
    <source>
        <dbReference type="ARBA" id="ARBA00023002"/>
    </source>
</evidence>
<feature type="transmembrane region" description="Helical" evidence="8">
    <location>
        <begin position="139"/>
        <end position="158"/>
    </location>
</feature>
<dbReference type="InterPro" id="IPR052175">
    <property type="entry name" value="ComplexI-like_HydComp"/>
</dbReference>
<reference evidence="10" key="2">
    <citation type="submission" date="2021-04" db="EMBL/GenBank/DDBJ databases">
        <authorList>
            <person name="Gilroy R."/>
        </authorList>
    </citation>
    <scope>NUCLEOTIDE SEQUENCE</scope>
    <source>
        <strain evidence="10">5032</strain>
    </source>
</reference>
<protein>
    <recommendedName>
        <fullName evidence="9">NADH:quinone oxidoreductase/Mrp antiporter transmembrane domain-containing protein</fullName>
    </recommendedName>
</protein>
<evidence type="ECO:0000256" key="2">
    <source>
        <dbReference type="ARBA" id="ARBA00022475"/>
    </source>
</evidence>
<dbReference type="GO" id="GO:0005886">
    <property type="term" value="C:plasma membrane"/>
    <property type="evidence" value="ECO:0007669"/>
    <property type="project" value="UniProtKB-SubCell"/>
</dbReference>
<feature type="transmembrane region" description="Helical" evidence="8">
    <location>
        <begin position="85"/>
        <end position="103"/>
    </location>
</feature>
<feature type="transmembrane region" description="Helical" evidence="8">
    <location>
        <begin position="479"/>
        <end position="497"/>
    </location>
</feature>
<feature type="transmembrane region" description="Helical" evidence="8">
    <location>
        <begin position="246"/>
        <end position="266"/>
    </location>
</feature>
<evidence type="ECO:0000256" key="1">
    <source>
        <dbReference type="ARBA" id="ARBA00004651"/>
    </source>
</evidence>
<feature type="transmembrane region" description="Helical" evidence="8">
    <location>
        <begin position="213"/>
        <end position="234"/>
    </location>
</feature>
<feature type="transmembrane region" description="Helical" evidence="8">
    <location>
        <begin position="32"/>
        <end position="53"/>
    </location>
</feature>
<keyword evidence="2" id="KW-1003">Cell membrane</keyword>
<dbReference type="InterPro" id="IPR001750">
    <property type="entry name" value="ND/Mrp_TM"/>
</dbReference>
<evidence type="ECO:0000256" key="8">
    <source>
        <dbReference type="SAM" id="Phobius"/>
    </source>
</evidence>
<feature type="transmembrane region" description="Helical" evidence="8">
    <location>
        <begin position="652"/>
        <end position="671"/>
    </location>
</feature>
<keyword evidence="3 7" id="KW-0812">Transmembrane</keyword>
<proteinExistence type="predicted"/>
<comment type="caution">
    <text evidence="10">The sequence shown here is derived from an EMBL/GenBank/DDBJ whole genome shotgun (WGS) entry which is preliminary data.</text>
</comment>
<dbReference type="GO" id="GO:0016491">
    <property type="term" value="F:oxidoreductase activity"/>
    <property type="evidence" value="ECO:0007669"/>
    <property type="project" value="UniProtKB-KW"/>
</dbReference>
<feature type="domain" description="NADH:quinone oxidoreductase/Mrp antiporter transmembrane" evidence="9">
    <location>
        <begin position="135"/>
        <end position="414"/>
    </location>
</feature>
<name>A0A9D2KPJ0_9BACT</name>
<evidence type="ECO:0000256" key="7">
    <source>
        <dbReference type="RuleBase" id="RU000320"/>
    </source>
</evidence>
<feature type="transmembrane region" description="Helical" evidence="8">
    <location>
        <begin position="278"/>
        <end position="300"/>
    </location>
</feature>
<feature type="transmembrane region" description="Helical" evidence="8">
    <location>
        <begin position="387"/>
        <end position="409"/>
    </location>
</feature>
<feature type="transmembrane region" description="Helical" evidence="8">
    <location>
        <begin position="429"/>
        <end position="451"/>
    </location>
</feature>
<dbReference type="Pfam" id="PF00361">
    <property type="entry name" value="Proton_antipo_M"/>
    <property type="match status" value="1"/>
</dbReference>
<evidence type="ECO:0000256" key="6">
    <source>
        <dbReference type="ARBA" id="ARBA00023136"/>
    </source>
</evidence>
<sequence length="673" mass="71013">MSLFVLAICLLGVLAVVLLALAGLSPSQRLTRVVNLCGPAVIVIACGLGLAGVFSGPWELNLRFSLSWGLPLGEFSLGLDPLTRLFLLPVFGLGAVCALSGSLSLRETKAEEHNLAAHWFFYVLLVAGMAVVLAARDAVLFLIAWEVMSLAPFFLIDFDDSDRKVRDAAWIYLVAAHLGAVLLITYFALLWQVGGSTDFAVLAAQEHSSYTTALFVLGLLGFGAKAGLAPMHVWMPEAYPAAPNHVAGLQSGAMINAGLYGILRGFDFLGQPTDAPLWWGWCILVAGLATALMGILKALAQSNLKRLLAYSSVENVGIMLVGIGAGVLGAAGGHPWIATLGFAGMLFHMLNHSAFKCLLFLCAGEVQQATGTVAMNRLGGLQRRMPLLGGLFLLGAASIACLPPFNGFAGEFVLALSLLDGASLPTVELQLGLLLALVILGLVSGLALAAYTKAYGITFLGNPRSDAALHARTPGRGTLWPLLFPAAACVGGGLLAGRCFELVAPTAQIAAHLPPLAELSGARAVAEVGHMLDIIACIGGAVILLTAGLLLLRARLLHGRVVAREETWGCGYAYGTARIQYTEASYSEPLGRLFGAIMGLKIMEKPGEGLFPGRASLTISAPDRVRTSLFTPLFEAVERLCNALKIVQHGKIYLYILYILVTLVALLIWGMHA</sequence>
<evidence type="ECO:0000313" key="11">
    <source>
        <dbReference type="Proteomes" id="UP000823821"/>
    </source>
</evidence>
<dbReference type="PANTHER" id="PTHR42682">
    <property type="entry name" value="HYDROGENASE-4 COMPONENT F"/>
    <property type="match status" value="1"/>
</dbReference>
<evidence type="ECO:0000256" key="3">
    <source>
        <dbReference type="ARBA" id="ARBA00022692"/>
    </source>
</evidence>
<keyword evidence="6 8" id="KW-0472">Membrane</keyword>
<keyword evidence="5" id="KW-0560">Oxidoreductase</keyword>